<dbReference type="OrthoDB" id="9808813at2"/>
<dbReference type="Pfam" id="PF00817">
    <property type="entry name" value="IMS"/>
    <property type="match status" value="1"/>
</dbReference>
<evidence type="ECO:0000256" key="14">
    <source>
        <dbReference type="ARBA" id="ARBA00049244"/>
    </source>
</evidence>
<evidence type="ECO:0000256" key="3">
    <source>
        <dbReference type="ARBA" id="ARBA00022457"/>
    </source>
</evidence>
<accession>A0A368NHL3</accession>
<feature type="domain" description="UmuC" evidence="16">
    <location>
        <begin position="10"/>
        <end position="191"/>
    </location>
</feature>
<dbReference type="PANTHER" id="PTHR11076">
    <property type="entry name" value="DNA REPAIR POLYMERASE UMUC / TRANSFERASE FAMILY MEMBER"/>
    <property type="match status" value="1"/>
</dbReference>
<dbReference type="AlphaFoldDB" id="A0A368NHL3"/>
<dbReference type="InterPro" id="IPR022880">
    <property type="entry name" value="DNApol_IV"/>
</dbReference>
<keyword evidence="11 15" id="KW-0239">DNA-directed DNA polymerase</keyword>
<evidence type="ECO:0000256" key="12">
    <source>
        <dbReference type="ARBA" id="ARBA00023125"/>
    </source>
</evidence>
<comment type="catalytic activity">
    <reaction evidence="14 15">
        <text>DNA(n) + a 2'-deoxyribonucleoside 5'-triphosphate = DNA(n+1) + diphosphate</text>
        <dbReference type="Rhea" id="RHEA:22508"/>
        <dbReference type="Rhea" id="RHEA-COMP:17339"/>
        <dbReference type="Rhea" id="RHEA-COMP:17340"/>
        <dbReference type="ChEBI" id="CHEBI:33019"/>
        <dbReference type="ChEBI" id="CHEBI:61560"/>
        <dbReference type="ChEBI" id="CHEBI:173112"/>
        <dbReference type="EC" id="2.7.7.7"/>
    </reaction>
</comment>
<dbReference type="InterPro" id="IPR024728">
    <property type="entry name" value="PolY_HhH_motif"/>
</dbReference>
<dbReference type="FunFam" id="3.40.1170.60:FF:000001">
    <property type="entry name" value="DNA polymerase IV"/>
    <property type="match status" value="1"/>
</dbReference>
<evidence type="ECO:0000256" key="4">
    <source>
        <dbReference type="ARBA" id="ARBA00022490"/>
    </source>
</evidence>
<feature type="active site" evidence="15">
    <location>
        <position position="110"/>
    </location>
</feature>
<organism evidence="17 18">
    <name type="scientific">Corallincola holothuriorum</name>
    <dbReference type="NCBI Taxonomy" id="2282215"/>
    <lineage>
        <taxon>Bacteria</taxon>
        <taxon>Pseudomonadati</taxon>
        <taxon>Pseudomonadota</taxon>
        <taxon>Gammaproteobacteria</taxon>
        <taxon>Alteromonadales</taxon>
        <taxon>Psychromonadaceae</taxon>
        <taxon>Corallincola</taxon>
    </lineage>
</organism>
<dbReference type="InterPro" id="IPR001126">
    <property type="entry name" value="UmuC"/>
</dbReference>
<reference evidence="17 18" key="1">
    <citation type="submission" date="2018-07" db="EMBL/GenBank/DDBJ databases">
        <title>Corallincola holothuriorum sp. nov., a new facultative anaerobe isolated from sea cucumber Apostichopus japonicus.</title>
        <authorList>
            <person name="Xia H."/>
        </authorList>
    </citation>
    <scope>NUCLEOTIDE SEQUENCE [LARGE SCALE GENOMIC DNA]</scope>
    <source>
        <strain evidence="17 18">C4</strain>
    </source>
</reference>
<dbReference type="FunFam" id="3.30.70.270:FF:000002">
    <property type="entry name" value="DNA polymerase IV"/>
    <property type="match status" value="1"/>
</dbReference>
<comment type="similarity">
    <text evidence="2 15">Belongs to the DNA polymerase type-Y family.</text>
</comment>
<dbReference type="EC" id="2.7.7.7" evidence="15"/>
<evidence type="ECO:0000256" key="5">
    <source>
        <dbReference type="ARBA" id="ARBA00022679"/>
    </source>
</evidence>
<feature type="binding site" evidence="15">
    <location>
        <position position="14"/>
    </location>
    <ligand>
        <name>Mg(2+)</name>
        <dbReference type="ChEBI" id="CHEBI:18420"/>
    </ligand>
</feature>
<dbReference type="GO" id="GO:0000287">
    <property type="term" value="F:magnesium ion binding"/>
    <property type="evidence" value="ECO:0007669"/>
    <property type="project" value="UniProtKB-UniRule"/>
</dbReference>
<dbReference type="InterPro" id="IPR043128">
    <property type="entry name" value="Rev_trsase/Diguanyl_cyclase"/>
</dbReference>
<evidence type="ECO:0000256" key="6">
    <source>
        <dbReference type="ARBA" id="ARBA00022695"/>
    </source>
</evidence>
<evidence type="ECO:0000313" key="17">
    <source>
        <dbReference type="EMBL" id="RCU49124.1"/>
    </source>
</evidence>
<dbReference type="PROSITE" id="PS50173">
    <property type="entry name" value="UMUC"/>
    <property type="match status" value="1"/>
</dbReference>
<evidence type="ECO:0000313" key="18">
    <source>
        <dbReference type="Proteomes" id="UP000252558"/>
    </source>
</evidence>
<dbReference type="GO" id="GO:0009432">
    <property type="term" value="P:SOS response"/>
    <property type="evidence" value="ECO:0007669"/>
    <property type="project" value="TreeGrafter"/>
</dbReference>
<comment type="caution">
    <text evidence="17">The sequence shown here is derived from an EMBL/GenBank/DDBJ whole genome shotgun (WGS) entry which is preliminary data.</text>
</comment>
<dbReference type="Gene3D" id="1.10.150.20">
    <property type="entry name" value="5' to 3' exonuclease, C-terminal subdomain"/>
    <property type="match status" value="1"/>
</dbReference>
<dbReference type="InterPro" id="IPR017961">
    <property type="entry name" value="DNA_pol_Y-fam_little_finger"/>
</dbReference>
<feature type="binding site" evidence="15">
    <location>
        <position position="109"/>
    </location>
    <ligand>
        <name>Mg(2+)</name>
        <dbReference type="ChEBI" id="CHEBI:18420"/>
    </ligand>
</feature>
<dbReference type="GO" id="GO:0003887">
    <property type="term" value="F:DNA-directed DNA polymerase activity"/>
    <property type="evidence" value="ECO:0007669"/>
    <property type="project" value="UniProtKB-UniRule"/>
</dbReference>
<dbReference type="InterPro" id="IPR050116">
    <property type="entry name" value="DNA_polymerase-Y"/>
</dbReference>
<comment type="function">
    <text evidence="15">Poorly processive, error-prone DNA polymerase involved in untargeted mutagenesis. Copies undamaged DNA at stalled replication forks, which arise in vivo from mismatched or misaligned primer ends. These misaligned primers can be extended by PolIV. Exhibits no 3'-5' exonuclease (proofreading) activity. May be involved in translesional synthesis, in conjunction with the beta clamp from PolIII.</text>
</comment>
<dbReference type="InterPro" id="IPR043502">
    <property type="entry name" value="DNA/RNA_pol_sf"/>
</dbReference>
<dbReference type="GO" id="GO:0042276">
    <property type="term" value="P:error-prone translesion synthesis"/>
    <property type="evidence" value="ECO:0007669"/>
    <property type="project" value="TreeGrafter"/>
</dbReference>
<evidence type="ECO:0000256" key="7">
    <source>
        <dbReference type="ARBA" id="ARBA00022705"/>
    </source>
</evidence>
<keyword evidence="7 15" id="KW-0235">DNA replication</keyword>
<sequence length="357" mass="39788">MAKSTLQRKIIHIDMDCFYAAVEMRDNPQWRDKPIAVGGQSDRRGVIATCNYSARRFGVRSAMATATALRQCPNLILVKPRFDAYKSVSRHIQSIFQRYTNLIEPLSLDEAYLDVTHCQAHHGSATLIAEAIRTEIVNETGLTASAGVAPNKFIAKIASDENKPNGICIVPPDGVEAFVAALPLRKIPGVGPVTEQRLADMGLRTTADCREKSVDEIVQLVGRFGEALWQRSFGIDNRPVDGTHVRRSVGVETTLSKDISTFQQCQEVAANLLPELLQRLDKHDPKRQIHKQGVKLKFDDFQQTTVEQTTSQVRQSLYLDLLKKAYARAEGRGIRLVGLNIGLPEVKEGAKQLQFEW</sequence>
<dbReference type="GO" id="GO:0006261">
    <property type="term" value="P:DNA-templated DNA replication"/>
    <property type="evidence" value="ECO:0007669"/>
    <property type="project" value="UniProtKB-UniRule"/>
</dbReference>
<dbReference type="CDD" id="cd03586">
    <property type="entry name" value="PolY_Pol_IV_kappa"/>
    <property type="match status" value="1"/>
</dbReference>
<dbReference type="Pfam" id="PF11799">
    <property type="entry name" value="IMS_C"/>
    <property type="match status" value="1"/>
</dbReference>
<keyword evidence="8 15" id="KW-0479">Metal-binding</keyword>
<dbReference type="Gene3D" id="3.30.70.270">
    <property type="match status" value="1"/>
</dbReference>
<keyword evidence="18" id="KW-1185">Reference proteome</keyword>
<dbReference type="Gene3D" id="3.30.1490.100">
    <property type="entry name" value="DNA polymerase, Y-family, little finger domain"/>
    <property type="match status" value="1"/>
</dbReference>
<gene>
    <name evidence="15" type="primary">dinB</name>
    <name evidence="17" type="ORF">DU002_12245</name>
</gene>
<dbReference type="RefSeq" id="WP_114338684.1">
    <property type="nucleotide sequence ID" value="NZ_QPID01000007.1"/>
</dbReference>
<evidence type="ECO:0000256" key="8">
    <source>
        <dbReference type="ARBA" id="ARBA00022723"/>
    </source>
</evidence>
<evidence type="ECO:0000256" key="13">
    <source>
        <dbReference type="ARBA" id="ARBA00023204"/>
    </source>
</evidence>
<dbReference type="InterPro" id="IPR036775">
    <property type="entry name" value="DNA_pol_Y-fam_lit_finger_sf"/>
</dbReference>
<dbReference type="Pfam" id="PF11798">
    <property type="entry name" value="IMS_HHH"/>
    <property type="match status" value="1"/>
</dbReference>
<dbReference type="EMBL" id="QPID01000007">
    <property type="protein sequence ID" value="RCU49124.1"/>
    <property type="molecule type" value="Genomic_DNA"/>
</dbReference>
<keyword evidence="10 15" id="KW-0460">Magnesium</keyword>
<dbReference type="SUPFAM" id="SSF100879">
    <property type="entry name" value="Lesion bypass DNA polymerase (Y-family), little finger domain"/>
    <property type="match status" value="1"/>
</dbReference>
<feature type="site" description="Substrate discrimination" evidence="15">
    <location>
        <position position="19"/>
    </location>
</feature>
<evidence type="ECO:0000256" key="9">
    <source>
        <dbReference type="ARBA" id="ARBA00022763"/>
    </source>
</evidence>
<name>A0A368NHL3_9GAMM</name>
<evidence type="ECO:0000256" key="1">
    <source>
        <dbReference type="ARBA" id="ARBA00004496"/>
    </source>
</evidence>
<keyword evidence="5 15" id="KW-0808">Transferase</keyword>
<dbReference type="GO" id="GO:0006281">
    <property type="term" value="P:DNA repair"/>
    <property type="evidence" value="ECO:0007669"/>
    <property type="project" value="UniProtKB-UniRule"/>
</dbReference>
<proteinExistence type="inferred from homology"/>
<evidence type="ECO:0000256" key="15">
    <source>
        <dbReference type="HAMAP-Rule" id="MF_01113"/>
    </source>
</evidence>
<comment type="subcellular location">
    <subcellularLocation>
        <location evidence="1 15">Cytoplasm</location>
    </subcellularLocation>
</comment>
<dbReference type="GO" id="GO:0003684">
    <property type="term" value="F:damaged DNA binding"/>
    <property type="evidence" value="ECO:0007669"/>
    <property type="project" value="InterPro"/>
</dbReference>
<keyword evidence="12 15" id="KW-0238">DNA-binding</keyword>
<dbReference type="NCBIfam" id="NF002677">
    <property type="entry name" value="PRK02406.1"/>
    <property type="match status" value="1"/>
</dbReference>
<dbReference type="SUPFAM" id="SSF56672">
    <property type="entry name" value="DNA/RNA polymerases"/>
    <property type="match status" value="1"/>
</dbReference>
<dbReference type="HAMAP" id="MF_01113">
    <property type="entry name" value="DNApol_IV"/>
    <property type="match status" value="1"/>
</dbReference>
<keyword evidence="13 15" id="KW-0234">DNA repair</keyword>
<keyword evidence="4 15" id="KW-0963">Cytoplasm</keyword>
<evidence type="ECO:0000256" key="11">
    <source>
        <dbReference type="ARBA" id="ARBA00022932"/>
    </source>
</evidence>
<comment type="cofactor">
    <cofactor evidence="15">
        <name>Mg(2+)</name>
        <dbReference type="ChEBI" id="CHEBI:18420"/>
    </cofactor>
    <text evidence="15">Binds 2 magnesium ions per subunit.</text>
</comment>
<keyword evidence="6 15" id="KW-0548">Nucleotidyltransferase</keyword>
<protein>
    <recommendedName>
        <fullName evidence="15">DNA polymerase IV</fullName>
        <shortName evidence="15">Pol IV</shortName>
        <ecNumber evidence="15">2.7.7.7</ecNumber>
    </recommendedName>
</protein>
<keyword evidence="3 15" id="KW-0515">Mutator protein</keyword>
<dbReference type="GO" id="GO:0005829">
    <property type="term" value="C:cytosol"/>
    <property type="evidence" value="ECO:0007669"/>
    <property type="project" value="TreeGrafter"/>
</dbReference>
<evidence type="ECO:0000259" key="16">
    <source>
        <dbReference type="PROSITE" id="PS50173"/>
    </source>
</evidence>
<dbReference type="Proteomes" id="UP000252558">
    <property type="component" value="Unassembled WGS sequence"/>
</dbReference>
<comment type="subunit">
    <text evidence="15">Monomer.</text>
</comment>
<dbReference type="PANTHER" id="PTHR11076:SF33">
    <property type="entry name" value="DNA POLYMERASE KAPPA"/>
    <property type="match status" value="1"/>
</dbReference>
<evidence type="ECO:0000256" key="2">
    <source>
        <dbReference type="ARBA" id="ARBA00010945"/>
    </source>
</evidence>
<dbReference type="Gene3D" id="3.40.1170.60">
    <property type="match status" value="1"/>
</dbReference>
<evidence type="ECO:0000256" key="10">
    <source>
        <dbReference type="ARBA" id="ARBA00022842"/>
    </source>
</evidence>
<keyword evidence="9 15" id="KW-0227">DNA damage</keyword>